<dbReference type="AlphaFoldDB" id="A0A5B8RD05"/>
<proteinExistence type="inferred from homology"/>
<dbReference type="InterPro" id="IPR035958">
    <property type="entry name" value="SecB-like_sf"/>
</dbReference>
<dbReference type="GO" id="GO:0051082">
    <property type="term" value="F:unfolded protein binding"/>
    <property type="evidence" value="ECO:0007669"/>
    <property type="project" value="InterPro"/>
</dbReference>
<dbReference type="PRINTS" id="PR01594">
    <property type="entry name" value="SECBCHAPRONE"/>
</dbReference>
<dbReference type="NCBIfam" id="TIGR00809">
    <property type="entry name" value="secB"/>
    <property type="match status" value="1"/>
</dbReference>
<dbReference type="PANTHER" id="PTHR36918:SF1">
    <property type="entry name" value="PROTEIN-EXPORT PROTEIN SECB"/>
    <property type="match status" value="1"/>
</dbReference>
<dbReference type="Pfam" id="PF02556">
    <property type="entry name" value="SecB"/>
    <property type="match status" value="1"/>
</dbReference>
<accession>A0A5B8RD05</accession>
<gene>
    <name evidence="1" type="primary">secB</name>
    <name evidence="1" type="ORF">KBTEX_03262</name>
</gene>
<protein>
    <submittedName>
        <fullName evidence="1">Protein-export protein SecB</fullName>
    </submittedName>
</protein>
<name>A0A5B8RD05_9ZZZZ</name>
<dbReference type="GO" id="GO:0051262">
    <property type="term" value="P:protein tetramerization"/>
    <property type="evidence" value="ECO:0007669"/>
    <property type="project" value="InterPro"/>
</dbReference>
<dbReference type="HAMAP" id="MF_00821">
    <property type="entry name" value="SecB"/>
    <property type="match status" value="1"/>
</dbReference>
<organism evidence="1">
    <name type="scientific">uncultured organism</name>
    <dbReference type="NCBI Taxonomy" id="155900"/>
    <lineage>
        <taxon>unclassified sequences</taxon>
        <taxon>environmental samples</taxon>
    </lineage>
</organism>
<dbReference type="SUPFAM" id="SSF54611">
    <property type="entry name" value="SecB-like"/>
    <property type="match status" value="1"/>
</dbReference>
<dbReference type="InterPro" id="IPR003708">
    <property type="entry name" value="SecB"/>
</dbReference>
<dbReference type="GO" id="GO:0015031">
    <property type="term" value="P:protein transport"/>
    <property type="evidence" value="ECO:0007669"/>
    <property type="project" value="InterPro"/>
</dbReference>
<dbReference type="Gene3D" id="3.10.420.10">
    <property type="entry name" value="SecB-like"/>
    <property type="match status" value="1"/>
</dbReference>
<evidence type="ECO:0000313" key="1">
    <source>
        <dbReference type="EMBL" id="QEA06919.1"/>
    </source>
</evidence>
<sequence length="158" mass="17296">MADNEQTAAQEGQQQFSIQKVYLKDCSLETPNSPDVFRSEWRPEANVELDTSNREIGDGTYEIAIRITVTAKLGDQTAYLCEVEQAGVFAVAGFDGQTLRGLLGSFCPSILFPYAREAISDLTGKAGFPPMVLAPVNFDALYAQQQAQSDGENQQARH</sequence>
<reference evidence="1" key="1">
    <citation type="submission" date="2019-06" db="EMBL/GenBank/DDBJ databases">
        <authorList>
            <person name="Murdoch R.W."/>
            <person name="Fathepure B."/>
        </authorList>
    </citation>
    <scope>NUCLEOTIDE SEQUENCE</scope>
</reference>
<dbReference type="EMBL" id="MN079183">
    <property type="protein sequence ID" value="QEA06919.1"/>
    <property type="molecule type" value="Genomic_DNA"/>
</dbReference>
<dbReference type="NCBIfam" id="NF004393">
    <property type="entry name" value="PRK05751.1-4"/>
    <property type="match status" value="1"/>
</dbReference>
<dbReference type="PANTHER" id="PTHR36918">
    <property type="match status" value="1"/>
</dbReference>